<protein>
    <submittedName>
        <fullName evidence="1">Uncharacterized protein</fullName>
    </submittedName>
</protein>
<organism evidence="1 2">
    <name type="scientific">Spirosoma oryzae</name>
    <dbReference type="NCBI Taxonomy" id="1469603"/>
    <lineage>
        <taxon>Bacteria</taxon>
        <taxon>Pseudomonadati</taxon>
        <taxon>Bacteroidota</taxon>
        <taxon>Cytophagia</taxon>
        <taxon>Cytophagales</taxon>
        <taxon>Cytophagaceae</taxon>
        <taxon>Spirosoma</taxon>
    </lineage>
</organism>
<accession>A0A2T0S7G7</accession>
<evidence type="ECO:0000313" key="1">
    <source>
        <dbReference type="EMBL" id="PRY29253.1"/>
    </source>
</evidence>
<evidence type="ECO:0000313" key="2">
    <source>
        <dbReference type="Proteomes" id="UP000238375"/>
    </source>
</evidence>
<keyword evidence="2" id="KW-1185">Reference proteome</keyword>
<dbReference type="EMBL" id="PVTE01000026">
    <property type="protein sequence ID" value="PRY29253.1"/>
    <property type="molecule type" value="Genomic_DNA"/>
</dbReference>
<proteinExistence type="predicted"/>
<comment type="caution">
    <text evidence="1">The sequence shown here is derived from an EMBL/GenBank/DDBJ whole genome shotgun (WGS) entry which is preliminary data.</text>
</comment>
<dbReference type="OrthoDB" id="918082at2"/>
<reference evidence="1 2" key="1">
    <citation type="submission" date="2018-03" db="EMBL/GenBank/DDBJ databases">
        <title>Genomic Encyclopedia of Archaeal and Bacterial Type Strains, Phase II (KMG-II): from individual species to whole genera.</title>
        <authorList>
            <person name="Goeker M."/>
        </authorList>
    </citation>
    <scope>NUCLEOTIDE SEQUENCE [LARGE SCALE GENOMIC DNA]</scope>
    <source>
        <strain evidence="1 2">DSM 28354</strain>
    </source>
</reference>
<sequence length="431" mass="48355">MRHSSFRWLPGLVALPLLVNAQDLRVDDLHAVSSPATTILGVQPAEIARPKSYKALETALLTNFSSGSSWQIPVNYALEVTPYWFKPRDISVRQLMNPTTGASLKQSFSISVATGRRASLFDSTRTIQQVGFGLRATLFPGQLTTAFDTDLAALTSRIAIIAPARYILEAGRGKTFANGNALRAYLDKEFGIVINDRITDKAYIRDFTQLQIDVVESVLLGRYPENNAQCQLLLGQMILKLSDYDKTYKLAELAKKVERHYYFRKGFRMDVAAASSVEFPTNDFDYSTLAKYGIWATPGGSWIWNNVNLEVLGLVRFMSNQVVTDPTRNWDVGSRVAANWRRLSLSIEYIHRFQNTTLQRTSLPTGQTDRLLRSDQDYRLAMGFEYHLSDRFVLAYALGRNFSLNTEFNGNLISILSFNAGLSGPTVKIAD</sequence>
<dbReference type="RefSeq" id="WP_106140138.1">
    <property type="nucleotide sequence ID" value="NZ_PVTE01000026.1"/>
</dbReference>
<name>A0A2T0S7G7_9BACT</name>
<gene>
    <name evidence="1" type="ORF">CLV58_12635</name>
</gene>
<dbReference type="Proteomes" id="UP000238375">
    <property type="component" value="Unassembled WGS sequence"/>
</dbReference>
<dbReference type="AlphaFoldDB" id="A0A2T0S7G7"/>